<dbReference type="AlphaFoldDB" id="A0A1J5PI31"/>
<evidence type="ECO:0000313" key="2">
    <source>
        <dbReference type="EMBL" id="OIQ70440.1"/>
    </source>
</evidence>
<evidence type="ECO:0000256" key="1">
    <source>
        <dbReference type="SAM" id="MobiDB-lite"/>
    </source>
</evidence>
<name>A0A1J5PI31_9ZZZZ</name>
<proteinExistence type="predicted"/>
<organism evidence="2">
    <name type="scientific">mine drainage metagenome</name>
    <dbReference type="NCBI Taxonomy" id="410659"/>
    <lineage>
        <taxon>unclassified sequences</taxon>
        <taxon>metagenomes</taxon>
        <taxon>ecological metagenomes</taxon>
    </lineage>
</organism>
<dbReference type="EMBL" id="MLJW01004203">
    <property type="protein sequence ID" value="OIQ70440.1"/>
    <property type="molecule type" value="Genomic_DNA"/>
</dbReference>
<accession>A0A1J5PI31</accession>
<feature type="region of interest" description="Disordered" evidence="1">
    <location>
        <begin position="274"/>
        <end position="304"/>
    </location>
</feature>
<comment type="caution">
    <text evidence="2">The sequence shown here is derived from an EMBL/GenBank/DDBJ whole genome shotgun (WGS) entry which is preliminary data.</text>
</comment>
<gene>
    <name evidence="2" type="ORF">GALL_479480</name>
</gene>
<protein>
    <submittedName>
        <fullName evidence="2">Uncharacterized protein</fullName>
    </submittedName>
</protein>
<sequence>MAQTHGGQVLTNPLQHPVAKFNNQVALFSYRDEVHWRNHPAICKLPSQQGFNSDQLLCLRTDLGLIGYPKATSIVVQRLTQAPLQLQFATDAGINFMRIKAKAIFAMRFGHIHGHVCTSQQCGRIVAVGCQQKNSDTESDMARGRFDRHGPGNRVDHQPCQPGRVLGFVYAAQNHTELVSTQAADDITGTQNCGDAFANDPEHLVAHGVSHRVVHFFEVVDIQEQQCRPSFIACHTGQGLAQLPFKQTPVGQTGDLIVQRHLLQLLFGPHHALPQSAGQPVGQQHGGAGNTQNAESVFKQAPIK</sequence>
<reference evidence="2" key="1">
    <citation type="submission" date="2016-10" db="EMBL/GenBank/DDBJ databases">
        <title>Sequence of Gallionella enrichment culture.</title>
        <authorList>
            <person name="Poehlein A."/>
            <person name="Muehling M."/>
            <person name="Daniel R."/>
        </authorList>
    </citation>
    <scope>NUCLEOTIDE SEQUENCE</scope>
</reference>